<dbReference type="PANTHER" id="PTHR32071:SF116">
    <property type="entry name" value="TRANSCRIPTIONAL REGULATORY PROTEIN GLRR"/>
    <property type="match status" value="1"/>
</dbReference>
<keyword evidence="5" id="KW-0597">Phosphoprotein</keyword>
<dbReference type="RefSeq" id="WP_284245132.1">
    <property type="nucleotide sequence ID" value="NZ_BSST01000001.1"/>
</dbReference>
<organism evidence="8 9">
    <name type="scientific">Thalassotalea insulae</name>
    <dbReference type="NCBI Taxonomy" id="2056778"/>
    <lineage>
        <taxon>Bacteria</taxon>
        <taxon>Pseudomonadati</taxon>
        <taxon>Pseudomonadota</taxon>
        <taxon>Gammaproteobacteria</taxon>
        <taxon>Alteromonadales</taxon>
        <taxon>Colwelliaceae</taxon>
        <taxon>Thalassotalea</taxon>
    </lineage>
</organism>
<dbReference type="PROSITE" id="PS50110">
    <property type="entry name" value="RESPONSE_REGULATORY"/>
    <property type="match status" value="1"/>
</dbReference>
<protein>
    <submittedName>
        <fullName evidence="8">Transcriptional regulator</fullName>
    </submittedName>
</protein>
<dbReference type="SUPFAM" id="SSF46689">
    <property type="entry name" value="Homeodomain-like"/>
    <property type="match status" value="1"/>
</dbReference>
<dbReference type="Pfam" id="PF25601">
    <property type="entry name" value="AAA_lid_14"/>
    <property type="match status" value="1"/>
</dbReference>
<comment type="caution">
    <text evidence="8">The sequence shown here is derived from an EMBL/GenBank/DDBJ whole genome shotgun (WGS) entry which is preliminary data.</text>
</comment>
<sequence length="459" mass="51254">MTTTTLSDQEQILIVDDDPSLLRLLGIRLAAAGYQVSSAENAKQALGMLKSLQPQLVISDLRMDGMDGMALFEKIRLSYPNLPVIIMTAHGTIPDAINATKQGVFSFLTKPFESQELLDTVEQAIRLQPHTHLSQHQTGNEQWRESIISRSAIMSALLQQAKQVAKSDFSLLIQSQSGTGKELLAKAIHQASDRCDKPFTAINCAAIPEQLLESELFGHKKGAFTGAEKNHIGLFEATNGGTLFLDEVGDMPMSFQVKLLRALQEKEIRPLGSTDSVKVDVRIISATHQNLQKAIVNQTFREDLYYRLNVVELELPPLADRREDIPLLAQHFLAQSKKQSNHQVKGFSKEAMELLISAPWPGNIRQLQNIVEQSIALSSESMISEAQIRNALRDKTAQLPSFQEARDHFERDYLAKLLNITAGNVSQAAKIAQRNRTEFYKLLNKHHLNAEAFREEKAD</sequence>
<evidence type="ECO:0000256" key="1">
    <source>
        <dbReference type="ARBA" id="ARBA00022741"/>
    </source>
</evidence>
<keyword evidence="1" id="KW-0547">Nucleotide-binding</keyword>
<evidence type="ECO:0000256" key="3">
    <source>
        <dbReference type="ARBA" id="ARBA00023015"/>
    </source>
</evidence>
<dbReference type="PROSITE" id="PS50045">
    <property type="entry name" value="SIGMA54_INTERACT_4"/>
    <property type="match status" value="1"/>
</dbReference>
<proteinExistence type="predicted"/>
<dbReference type="PANTHER" id="PTHR32071">
    <property type="entry name" value="TRANSCRIPTIONAL REGULATORY PROTEIN"/>
    <property type="match status" value="1"/>
</dbReference>
<dbReference type="Pfam" id="PF00158">
    <property type="entry name" value="Sigma54_activat"/>
    <property type="match status" value="1"/>
</dbReference>
<evidence type="ECO:0000256" key="4">
    <source>
        <dbReference type="ARBA" id="ARBA00023163"/>
    </source>
</evidence>
<evidence type="ECO:0000256" key="5">
    <source>
        <dbReference type="PROSITE-ProRule" id="PRU00169"/>
    </source>
</evidence>
<dbReference type="Pfam" id="PF00072">
    <property type="entry name" value="Response_reg"/>
    <property type="match status" value="1"/>
</dbReference>
<reference evidence="8 9" key="1">
    <citation type="submission" date="2023-03" db="EMBL/GenBank/DDBJ databases">
        <title>Draft genome sequence of Thalassotalea insulae KCTC 62186T.</title>
        <authorList>
            <person name="Sawabe T."/>
        </authorList>
    </citation>
    <scope>NUCLEOTIDE SEQUENCE [LARGE SCALE GENOMIC DNA]</scope>
    <source>
        <strain evidence="8 9">KCTC 62186</strain>
    </source>
</reference>
<gene>
    <name evidence="8" type="ORF">tinsulaeT_25730</name>
</gene>
<dbReference type="InterPro" id="IPR009057">
    <property type="entry name" value="Homeodomain-like_sf"/>
</dbReference>
<dbReference type="SUPFAM" id="SSF52172">
    <property type="entry name" value="CheY-like"/>
    <property type="match status" value="1"/>
</dbReference>
<keyword evidence="9" id="KW-1185">Reference proteome</keyword>
<dbReference type="InterPro" id="IPR002078">
    <property type="entry name" value="Sigma_54_int"/>
</dbReference>
<feature type="domain" description="Response regulatory" evidence="7">
    <location>
        <begin position="11"/>
        <end position="125"/>
    </location>
</feature>
<keyword evidence="4" id="KW-0804">Transcription</keyword>
<dbReference type="InterPro" id="IPR001789">
    <property type="entry name" value="Sig_transdc_resp-reg_receiver"/>
</dbReference>
<dbReference type="InterPro" id="IPR003593">
    <property type="entry name" value="AAA+_ATPase"/>
</dbReference>
<feature type="domain" description="Sigma-54 factor interaction" evidence="6">
    <location>
        <begin position="147"/>
        <end position="376"/>
    </location>
</feature>
<dbReference type="SMART" id="SM00382">
    <property type="entry name" value="AAA"/>
    <property type="match status" value="1"/>
</dbReference>
<evidence type="ECO:0000256" key="2">
    <source>
        <dbReference type="ARBA" id="ARBA00022840"/>
    </source>
</evidence>
<dbReference type="Gene3D" id="3.40.50.2300">
    <property type="match status" value="1"/>
</dbReference>
<evidence type="ECO:0000259" key="7">
    <source>
        <dbReference type="PROSITE" id="PS50110"/>
    </source>
</evidence>
<dbReference type="InterPro" id="IPR011006">
    <property type="entry name" value="CheY-like_superfamily"/>
</dbReference>
<evidence type="ECO:0000259" key="6">
    <source>
        <dbReference type="PROSITE" id="PS50045"/>
    </source>
</evidence>
<name>A0ABQ6GTG7_9GAMM</name>
<accession>A0ABQ6GTG7</accession>
<evidence type="ECO:0000313" key="9">
    <source>
        <dbReference type="Proteomes" id="UP001157186"/>
    </source>
</evidence>
<dbReference type="InterPro" id="IPR058031">
    <property type="entry name" value="AAA_lid_NorR"/>
</dbReference>
<dbReference type="Proteomes" id="UP001157186">
    <property type="component" value="Unassembled WGS sequence"/>
</dbReference>
<dbReference type="Gene3D" id="3.40.50.300">
    <property type="entry name" value="P-loop containing nucleotide triphosphate hydrolases"/>
    <property type="match status" value="1"/>
</dbReference>
<dbReference type="SMART" id="SM00448">
    <property type="entry name" value="REC"/>
    <property type="match status" value="1"/>
</dbReference>
<dbReference type="Gene3D" id="1.10.10.60">
    <property type="entry name" value="Homeodomain-like"/>
    <property type="match status" value="1"/>
</dbReference>
<dbReference type="PROSITE" id="PS00688">
    <property type="entry name" value="SIGMA54_INTERACT_3"/>
    <property type="match status" value="1"/>
</dbReference>
<dbReference type="EMBL" id="BSST01000001">
    <property type="protein sequence ID" value="GLX79233.1"/>
    <property type="molecule type" value="Genomic_DNA"/>
</dbReference>
<dbReference type="InterPro" id="IPR025944">
    <property type="entry name" value="Sigma_54_int_dom_CS"/>
</dbReference>
<feature type="modified residue" description="4-aspartylphosphate" evidence="5">
    <location>
        <position position="60"/>
    </location>
</feature>
<dbReference type="SUPFAM" id="SSF52540">
    <property type="entry name" value="P-loop containing nucleoside triphosphate hydrolases"/>
    <property type="match status" value="1"/>
</dbReference>
<dbReference type="Gene3D" id="1.10.8.60">
    <property type="match status" value="1"/>
</dbReference>
<keyword evidence="3" id="KW-0805">Transcription regulation</keyword>
<evidence type="ECO:0000313" key="8">
    <source>
        <dbReference type="EMBL" id="GLX79233.1"/>
    </source>
</evidence>
<dbReference type="CDD" id="cd00009">
    <property type="entry name" value="AAA"/>
    <property type="match status" value="1"/>
</dbReference>
<dbReference type="InterPro" id="IPR027417">
    <property type="entry name" value="P-loop_NTPase"/>
</dbReference>
<keyword evidence="2" id="KW-0067">ATP-binding</keyword>